<evidence type="ECO:0000313" key="2">
    <source>
        <dbReference type="EMBL" id="CAK0903996.1"/>
    </source>
</evidence>
<protein>
    <submittedName>
        <fullName evidence="2">Uncharacterized protein</fullName>
    </submittedName>
</protein>
<gene>
    <name evidence="2" type="ORF">PCOR1329_LOCUS80152</name>
</gene>
<feature type="region of interest" description="Disordered" evidence="1">
    <location>
        <begin position="76"/>
        <end position="107"/>
    </location>
</feature>
<sequence>MPDFSILVFFAARHGHGIHMCCWTSARISSEVSAYTTVFRADCPEARGHTWAGRRARQSPARLACLGPGSRARPALGAATRHPWGHSPRWSERGRGQMPHPPSSGARSLNFARGALAAVGDRPLGPEAAVAQPLPLSMGCVVDSGGLSCPVSAASERGGSE</sequence>
<comment type="caution">
    <text evidence="2">The sequence shown here is derived from an EMBL/GenBank/DDBJ whole genome shotgun (WGS) entry which is preliminary data.</text>
</comment>
<dbReference type="Proteomes" id="UP001189429">
    <property type="component" value="Unassembled WGS sequence"/>
</dbReference>
<evidence type="ECO:0000256" key="1">
    <source>
        <dbReference type="SAM" id="MobiDB-lite"/>
    </source>
</evidence>
<dbReference type="EMBL" id="CAUYUJ010021327">
    <property type="protein sequence ID" value="CAK0903996.1"/>
    <property type="molecule type" value="Genomic_DNA"/>
</dbReference>
<evidence type="ECO:0000313" key="3">
    <source>
        <dbReference type="Proteomes" id="UP001189429"/>
    </source>
</evidence>
<proteinExistence type="predicted"/>
<name>A0ABN9XX17_9DINO</name>
<accession>A0ABN9XX17</accession>
<keyword evidence="3" id="KW-1185">Reference proteome</keyword>
<reference evidence="2" key="1">
    <citation type="submission" date="2023-10" db="EMBL/GenBank/DDBJ databases">
        <authorList>
            <person name="Chen Y."/>
            <person name="Shah S."/>
            <person name="Dougan E. K."/>
            <person name="Thang M."/>
            <person name="Chan C."/>
        </authorList>
    </citation>
    <scope>NUCLEOTIDE SEQUENCE [LARGE SCALE GENOMIC DNA]</scope>
</reference>
<organism evidence="2 3">
    <name type="scientific">Prorocentrum cordatum</name>
    <dbReference type="NCBI Taxonomy" id="2364126"/>
    <lineage>
        <taxon>Eukaryota</taxon>
        <taxon>Sar</taxon>
        <taxon>Alveolata</taxon>
        <taxon>Dinophyceae</taxon>
        <taxon>Prorocentrales</taxon>
        <taxon>Prorocentraceae</taxon>
        <taxon>Prorocentrum</taxon>
    </lineage>
</organism>